<dbReference type="Proteomes" id="UP001210380">
    <property type="component" value="Unassembled WGS sequence"/>
</dbReference>
<keyword evidence="7" id="KW-1133">Transmembrane helix</keyword>
<comment type="cofactor">
    <cofactor evidence="6">
        <name>Zn(2+)</name>
        <dbReference type="ChEBI" id="CHEBI:29105"/>
    </cofactor>
    <text evidence="6">Binds 1 zinc ion per subunit.</text>
</comment>
<accession>A0ABT4UQQ2</accession>
<feature type="transmembrane region" description="Helical" evidence="7">
    <location>
        <begin position="35"/>
        <end position="59"/>
    </location>
</feature>
<dbReference type="Gene3D" id="3.30.2010.10">
    <property type="entry name" value="Metalloproteases ('zincins'), catalytic domain"/>
    <property type="match status" value="1"/>
</dbReference>
<evidence type="ECO:0000259" key="8">
    <source>
        <dbReference type="Pfam" id="PF01435"/>
    </source>
</evidence>
<keyword evidence="2" id="KW-0479">Metal-binding</keyword>
<dbReference type="Pfam" id="PF01435">
    <property type="entry name" value="Peptidase_M48"/>
    <property type="match status" value="1"/>
</dbReference>
<sequence>MHVAVYLLLLLPLLAAVSARWITDRLPPRAATWLLTTSALALAAASGIALTALAATAIGQIPLVAELGHWSVRALRRDDPASLSIALIACVALAAALIAAGRGAVSRVRALITAARTARCLPASEAVTVLDDPEPDAYALPGRPGRIVVSTGMLKALDDREQDVLLAHERAHVRCGHHFFVAATHIAAATNPLLRPLDRAVRYAVERWADEHAAAEVGNRRLVATTIGKAALLAPSRQPIPGALAISGAALRRSGPIPRRVAALFAAPPRRGRVLLAVTFAVLAVAAAASVETARDLHILFELAQAGRP</sequence>
<feature type="domain" description="Peptidase M48" evidence="8">
    <location>
        <begin position="122"/>
        <end position="181"/>
    </location>
</feature>
<reference evidence="9 10" key="1">
    <citation type="submission" date="2022-11" db="EMBL/GenBank/DDBJ databases">
        <title>Draft genome sequence of Saccharopolyspora sp. WRP15-2 isolated from rhizosphere soils of wild rice in Thailand.</title>
        <authorList>
            <person name="Duangmal K."/>
            <person name="Kammanee S."/>
            <person name="Muangham S."/>
        </authorList>
    </citation>
    <scope>NUCLEOTIDE SEQUENCE [LARGE SCALE GENOMIC DNA]</scope>
    <source>
        <strain evidence="9 10">WRP15-2</strain>
    </source>
</reference>
<keyword evidence="10" id="KW-1185">Reference proteome</keyword>
<evidence type="ECO:0000256" key="5">
    <source>
        <dbReference type="ARBA" id="ARBA00023049"/>
    </source>
</evidence>
<evidence type="ECO:0000256" key="4">
    <source>
        <dbReference type="ARBA" id="ARBA00022833"/>
    </source>
</evidence>
<dbReference type="PANTHER" id="PTHR34978:SF3">
    <property type="entry name" value="SLR0241 PROTEIN"/>
    <property type="match status" value="1"/>
</dbReference>
<evidence type="ECO:0000256" key="1">
    <source>
        <dbReference type="ARBA" id="ARBA00022670"/>
    </source>
</evidence>
<evidence type="ECO:0000256" key="2">
    <source>
        <dbReference type="ARBA" id="ARBA00022723"/>
    </source>
</evidence>
<gene>
    <name evidence="9" type="ORF">OU415_01275</name>
</gene>
<dbReference type="EMBL" id="JAQGLA010000001">
    <property type="protein sequence ID" value="MDA3624045.1"/>
    <property type="molecule type" value="Genomic_DNA"/>
</dbReference>
<dbReference type="CDD" id="cd07326">
    <property type="entry name" value="M56_BlaR1_MecR1_like"/>
    <property type="match status" value="1"/>
</dbReference>
<comment type="caution">
    <text evidence="9">The sequence shown here is derived from an EMBL/GenBank/DDBJ whole genome shotgun (WGS) entry which is preliminary data.</text>
</comment>
<dbReference type="InterPro" id="IPR052173">
    <property type="entry name" value="Beta-lactam_resp_regulator"/>
</dbReference>
<keyword evidence="7" id="KW-0472">Membrane</keyword>
<keyword evidence="4 6" id="KW-0862">Zinc</keyword>
<comment type="similarity">
    <text evidence="6">Belongs to the peptidase M48 family.</text>
</comment>
<feature type="transmembrane region" description="Helical" evidence="7">
    <location>
        <begin position="80"/>
        <end position="100"/>
    </location>
</feature>
<keyword evidence="5 6" id="KW-0482">Metalloprotease</keyword>
<evidence type="ECO:0000256" key="6">
    <source>
        <dbReference type="RuleBase" id="RU003983"/>
    </source>
</evidence>
<evidence type="ECO:0000313" key="10">
    <source>
        <dbReference type="Proteomes" id="UP001210380"/>
    </source>
</evidence>
<dbReference type="RefSeq" id="WP_270946611.1">
    <property type="nucleotide sequence ID" value="NZ_JAQGLA010000001.1"/>
</dbReference>
<keyword evidence="1 6" id="KW-0645">Protease</keyword>
<keyword evidence="7" id="KW-0812">Transmembrane</keyword>
<keyword evidence="3 6" id="KW-0378">Hydrolase</keyword>
<proteinExistence type="inferred from homology"/>
<evidence type="ECO:0000256" key="7">
    <source>
        <dbReference type="SAM" id="Phobius"/>
    </source>
</evidence>
<protein>
    <submittedName>
        <fullName evidence="9">M56 family metallopeptidase</fullName>
    </submittedName>
</protein>
<evidence type="ECO:0000256" key="3">
    <source>
        <dbReference type="ARBA" id="ARBA00022801"/>
    </source>
</evidence>
<organism evidence="9 10">
    <name type="scientific">Saccharopolyspora oryzae</name>
    <dbReference type="NCBI Taxonomy" id="2997343"/>
    <lineage>
        <taxon>Bacteria</taxon>
        <taxon>Bacillati</taxon>
        <taxon>Actinomycetota</taxon>
        <taxon>Actinomycetes</taxon>
        <taxon>Pseudonocardiales</taxon>
        <taxon>Pseudonocardiaceae</taxon>
        <taxon>Saccharopolyspora</taxon>
    </lineage>
</organism>
<dbReference type="InterPro" id="IPR001915">
    <property type="entry name" value="Peptidase_M48"/>
</dbReference>
<dbReference type="PANTHER" id="PTHR34978">
    <property type="entry name" value="POSSIBLE SENSOR-TRANSDUCER PROTEIN BLAR"/>
    <property type="match status" value="1"/>
</dbReference>
<name>A0ABT4UQQ2_9PSEU</name>
<evidence type="ECO:0000313" key="9">
    <source>
        <dbReference type="EMBL" id="MDA3624045.1"/>
    </source>
</evidence>